<dbReference type="Proteomes" id="UP000011115">
    <property type="component" value="Unassembled WGS sequence"/>
</dbReference>
<keyword evidence="2" id="KW-1185">Reference proteome</keyword>
<reference evidence="1" key="2">
    <citation type="submission" date="2015-06" db="UniProtKB">
        <authorList>
            <consortium name="EnsemblPlants"/>
        </authorList>
    </citation>
    <scope>IDENTIFICATION</scope>
    <source>
        <strain evidence="1">DM1-3 516 R44</strain>
    </source>
</reference>
<proteinExistence type="predicted"/>
<evidence type="ECO:0000313" key="1">
    <source>
        <dbReference type="EnsemblPlants" id="PGSC0003DMT400055620"/>
    </source>
</evidence>
<sequence>MSISIKMLARLAYPVPLKEKQSQSGFEATRYRIFLKYMIIILVSNTILETE</sequence>
<dbReference type="EnsemblPlants" id="PGSC0003DMT400055620">
    <property type="protein sequence ID" value="PGSC0003DMT400055620"/>
    <property type="gene ID" value="PGSC0003DMG400021600"/>
</dbReference>
<dbReference type="AlphaFoldDB" id="M1BY85"/>
<protein>
    <submittedName>
        <fullName evidence="1">Uncharacterized protein</fullName>
    </submittedName>
</protein>
<organism evidence="1 2">
    <name type="scientific">Solanum tuberosum</name>
    <name type="common">Potato</name>
    <dbReference type="NCBI Taxonomy" id="4113"/>
    <lineage>
        <taxon>Eukaryota</taxon>
        <taxon>Viridiplantae</taxon>
        <taxon>Streptophyta</taxon>
        <taxon>Embryophyta</taxon>
        <taxon>Tracheophyta</taxon>
        <taxon>Spermatophyta</taxon>
        <taxon>Magnoliopsida</taxon>
        <taxon>eudicotyledons</taxon>
        <taxon>Gunneridae</taxon>
        <taxon>Pentapetalae</taxon>
        <taxon>asterids</taxon>
        <taxon>lamiids</taxon>
        <taxon>Solanales</taxon>
        <taxon>Solanaceae</taxon>
        <taxon>Solanoideae</taxon>
        <taxon>Solaneae</taxon>
        <taxon>Solanum</taxon>
    </lineage>
</organism>
<accession>M1BY85</accession>
<reference evidence="2" key="1">
    <citation type="journal article" date="2011" name="Nature">
        <title>Genome sequence and analysis of the tuber crop potato.</title>
        <authorList>
            <consortium name="The Potato Genome Sequencing Consortium"/>
        </authorList>
    </citation>
    <scope>NUCLEOTIDE SEQUENCE [LARGE SCALE GENOMIC DNA]</scope>
    <source>
        <strain evidence="2">cv. DM1-3 516 R44</strain>
    </source>
</reference>
<dbReference type="PaxDb" id="4113-PGSC0003DMT400055620"/>
<dbReference type="InParanoid" id="M1BY85"/>
<name>M1BY85_SOLTU</name>
<evidence type="ECO:0000313" key="2">
    <source>
        <dbReference type="Proteomes" id="UP000011115"/>
    </source>
</evidence>
<dbReference type="HOGENOM" id="CLU_3110196_0_0_1"/>
<dbReference type="Gramene" id="PGSC0003DMT400055620">
    <property type="protein sequence ID" value="PGSC0003DMT400055620"/>
    <property type="gene ID" value="PGSC0003DMG400021600"/>
</dbReference>